<feature type="compositionally biased region" description="Polar residues" evidence="1">
    <location>
        <begin position="55"/>
        <end position="64"/>
    </location>
</feature>
<dbReference type="AlphaFoldDB" id="A0A3S1BRR0"/>
<proteinExistence type="predicted"/>
<feature type="region of interest" description="Disordered" evidence="1">
    <location>
        <begin position="765"/>
        <end position="818"/>
    </location>
</feature>
<feature type="compositionally biased region" description="Polar residues" evidence="1">
    <location>
        <begin position="393"/>
        <end position="405"/>
    </location>
</feature>
<gene>
    <name evidence="2" type="ORF">EGW08_002289</name>
</gene>
<evidence type="ECO:0000313" key="3">
    <source>
        <dbReference type="Proteomes" id="UP000271974"/>
    </source>
</evidence>
<name>A0A3S1BRR0_ELYCH</name>
<feature type="compositionally biased region" description="Polar residues" evidence="1">
    <location>
        <begin position="893"/>
        <end position="902"/>
    </location>
</feature>
<feature type="compositionally biased region" description="Polar residues" evidence="1">
    <location>
        <begin position="765"/>
        <end position="781"/>
    </location>
</feature>
<feature type="region of interest" description="Disordered" evidence="1">
    <location>
        <begin position="423"/>
        <end position="447"/>
    </location>
</feature>
<dbReference type="OrthoDB" id="6107686at2759"/>
<feature type="compositionally biased region" description="Basic and acidic residues" evidence="1">
    <location>
        <begin position="169"/>
        <end position="190"/>
    </location>
</feature>
<evidence type="ECO:0000313" key="2">
    <source>
        <dbReference type="EMBL" id="RUS89937.1"/>
    </source>
</evidence>
<feature type="region of interest" description="Disordered" evidence="1">
    <location>
        <begin position="45"/>
        <end position="411"/>
    </location>
</feature>
<accession>A0A3S1BRR0</accession>
<evidence type="ECO:0000256" key="1">
    <source>
        <dbReference type="SAM" id="MobiDB-lite"/>
    </source>
</evidence>
<dbReference type="EMBL" id="RQTK01000044">
    <property type="protein sequence ID" value="RUS89937.1"/>
    <property type="molecule type" value="Genomic_DNA"/>
</dbReference>
<keyword evidence="3" id="KW-1185">Reference proteome</keyword>
<protein>
    <submittedName>
        <fullName evidence="2">Uncharacterized protein</fullName>
    </submittedName>
</protein>
<feature type="compositionally biased region" description="Basic and acidic residues" evidence="1">
    <location>
        <begin position="809"/>
        <end position="818"/>
    </location>
</feature>
<feature type="compositionally biased region" description="Polar residues" evidence="1">
    <location>
        <begin position="435"/>
        <end position="447"/>
    </location>
</feature>
<feature type="compositionally biased region" description="Polar residues" evidence="1">
    <location>
        <begin position="213"/>
        <end position="222"/>
    </location>
</feature>
<feature type="region of interest" description="Disordered" evidence="1">
    <location>
        <begin position="856"/>
        <end position="923"/>
    </location>
</feature>
<feature type="compositionally biased region" description="Basic and acidic residues" evidence="1">
    <location>
        <begin position="199"/>
        <end position="212"/>
    </location>
</feature>
<feature type="compositionally biased region" description="Basic and acidic residues" evidence="1">
    <location>
        <begin position="244"/>
        <end position="260"/>
    </location>
</feature>
<feature type="compositionally biased region" description="Polar residues" evidence="1">
    <location>
        <begin position="144"/>
        <end position="162"/>
    </location>
</feature>
<feature type="compositionally biased region" description="Polar residues" evidence="1">
    <location>
        <begin position="101"/>
        <end position="110"/>
    </location>
</feature>
<organism evidence="2 3">
    <name type="scientific">Elysia chlorotica</name>
    <name type="common">Eastern emerald elysia</name>
    <name type="synonym">Sea slug</name>
    <dbReference type="NCBI Taxonomy" id="188477"/>
    <lineage>
        <taxon>Eukaryota</taxon>
        <taxon>Metazoa</taxon>
        <taxon>Spiralia</taxon>
        <taxon>Lophotrochozoa</taxon>
        <taxon>Mollusca</taxon>
        <taxon>Gastropoda</taxon>
        <taxon>Heterobranchia</taxon>
        <taxon>Euthyneura</taxon>
        <taxon>Panpulmonata</taxon>
        <taxon>Sacoglossa</taxon>
        <taxon>Placobranchoidea</taxon>
        <taxon>Plakobranchidae</taxon>
        <taxon>Elysia</taxon>
    </lineage>
</organism>
<feature type="compositionally biased region" description="Low complexity" evidence="1">
    <location>
        <begin position="372"/>
        <end position="382"/>
    </location>
</feature>
<dbReference type="Proteomes" id="UP000271974">
    <property type="component" value="Unassembled WGS sequence"/>
</dbReference>
<feature type="compositionally biased region" description="Basic and acidic residues" evidence="1">
    <location>
        <begin position="278"/>
        <end position="310"/>
    </location>
</feature>
<sequence>MVCLCCSNRGHNDRRLSSYSSVKDTVQLEDLLSKPVLADPESVFSEPSFHYDRTPSVSNRSPSADSDLRPYSQVFTESEAEHFQYPNSPKKKLSSEEESHFANQTSSTQRLAREAKSVKQKTATPKGRDNSKKKKKWSSEKGPVSSQRLQKNQPKTMCQPESNPAAKDILTKDAAKSGCKDNSKEIHQDPELGNISPHKSNETLSPKHEEKQPSTNIAPSQTRELKAMEINTGGTGITKNFHQVKYEEQPKVNKEERGDPKNLIGIQNQKTHGSLEPSENKSSKETEKGDGQATLERKSTSKEQLAEKIPLKNLAPTEIPSLHTFITNPNSSRLRKARDHPKPCDLTNQQSILTPGRCSFSHEAGHTANGNSKSSSPLISRSPAHEHRLRSEGSASLSPVTSPSPADSPDIFQRMYLTPSETDLVVPTNGKDGNINKNVTSQNSTKGEYNEKIPIQIAATVERTAHTLAATNIQTNVTQITPDAGKKMKTTEEQAALRRSFSQDAAQNNMQINDVKTFSLNLQIDLHFQNAECVQTTCNKEPFTDPSSNTLEVKKRSISVPAKNVWPDLGKDNESSANNDATKIGLDNKNMILEKSFAKKTANDLIDSDFPVSRKRRSEPAMVVMSSSEYDSMPSQVRRSYRSHYKYDISKRPQRNRRSYAAGDKIGQHAGVHKATHKTVFDDTLTKSRPLSVVERKIRRFHSSESSTDTQEPIHVGRKISPAGAVLETHCTDGDKQPLQDTGIVNTPGVLDLKSKEMSVESQANTTTEGMNAISSGINLTDDNDGKIEKNVMKRRLSAPAGISSGETKNSEQDRSKTDLQFEEIAKSDPEMFEGTAASDDVLPFLKHIADQDIQETDTPDGQHGQLKHTLNTKPLPQSPGPKPKPKPRAVATSRSPVQSHSLDTKPKAPKARPRISKSVSRDNLPEVGLEVWNIPLSRKQSTEQGQKVSSTPSTIAGETKISTNRLLSLLKRALLII</sequence>
<comment type="caution">
    <text evidence="2">The sequence shown here is derived from an EMBL/GenBank/DDBJ whole genome shotgun (WGS) entry which is preliminary data.</text>
</comment>
<reference evidence="2 3" key="1">
    <citation type="submission" date="2019-01" db="EMBL/GenBank/DDBJ databases">
        <title>A draft genome assembly of the solar-powered sea slug Elysia chlorotica.</title>
        <authorList>
            <person name="Cai H."/>
            <person name="Li Q."/>
            <person name="Fang X."/>
            <person name="Li J."/>
            <person name="Curtis N.E."/>
            <person name="Altenburger A."/>
            <person name="Shibata T."/>
            <person name="Feng M."/>
            <person name="Maeda T."/>
            <person name="Schwartz J.A."/>
            <person name="Shigenobu S."/>
            <person name="Lundholm N."/>
            <person name="Nishiyama T."/>
            <person name="Yang H."/>
            <person name="Hasebe M."/>
            <person name="Li S."/>
            <person name="Pierce S.K."/>
            <person name="Wang J."/>
        </authorList>
    </citation>
    <scope>NUCLEOTIDE SEQUENCE [LARGE SCALE GENOMIC DNA]</scope>
    <source>
        <strain evidence="2">EC2010</strain>
        <tissue evidence="2">Whole organism of an adult</tissue>
    </source>
</reference>